<dbReference type="PANTHER" id="PTHR28027">
    <property type="entry name" value="TRANSCRIPTIONAL REGULATOR MIT1"/>
    <property type="match status" value="1"/>
</dbReference>
<dbReference type="VEuPathDB" id="MicrosporidiaDB:ECANGB1_1565"/>
<organism evidence="1 2">
    <name type="scientific">Enterospora canceri</name>
    <dbReference type="NCBI Taxonomy" id="1081671"/>
    <lineage>
        <taxon>Eukaryota</taxon>
        <taxon>Fungi</taxon>
        <taxon>Fungi incertae sedis</taxon>
        <taxon>Microsporidia</taxon>
        <taxon>Enterocytozoonidae</taxon>
        <taxon>Enterospora</taxon>
    </lineage>
</organism>
<dbReference type="OrthoDB" id="5572844at2759"/>
<comment type="caution">
    <text evidence="1">The sequence shown here is derived from an EMBL/GenBank/DDBJ whole genome shotgun (WGS) entry which is preliminary data.</text>
</comment>
<evidence type="ECO:0000313" key="1">
    <source>
        <dbReference type="EMBL" id="ORD93769.1"/>
    </source>
</evidence>
<sequence>MAMLFIPGCVHTHDECLMIIALAAENLIPSVHNRKDISCAKINKNRIYIYNEDDTKIRRWTDRRQWTPSRVYGCFLLYKEMNGALCKKTFSLATDLGKYHIVIYSSKNVEEMKLCCGEKSSIGRLYEKYLKEFPVLKTRGLFNYASTKTTVPKCRQNRRKMVFDAEECKETLQKLRHEDQMMKYCFPDKSDQKISTFKNIFSFSSESNQNGTELRGDVTTKSAIMFDRTIPLNDGLINRKKDNSQ</sequence>
<dbReference type="Pfam" id="PF09729">
    <property type="entry name" value="Gti1_Pac2"/>
    <property type="match status" value="1"/>
</dbReference>
<accession>A0A1Y1S5Q7</accession>
<keyword evidence="2" id="KW-1185">Reference proteome</keyword>
<dbReference type="PANTHER" id="PTHR28027:SF2">
    <property type="entry name" value="TRANSCRIPTIONAL REGULATOR MIT1"/>
    <property type="match status" value="1"/>
</dbReference>
<dbReference type="AlphaFoldDB" id="A0A1Y1S5Q7"/>
<protein>
    <submittedName>
        <fullName evidence="1">PAC2</fullName>
    </submittedName>
</protein>
<dbReference type="EMBL" id="LWDP01000049">
    <property type="protein sequence ID" value="ORD93769.1"/>
    <property type="molecule type" value="Genomic_DNA"/>
</dbReference>
<name>A0A1Y1S5Q7_9MICR</name>
<dbReference type="InterPro" id="IPR018608">
    <property type="entry name" value="Gti1/Pac2"/>
</dbReference>
<dbReference type="Proteomes" id="UP000192639">
    <property type="component" value="Unassembled WGS sequence"/>
</dbReference>
<reference evidence="1 2" key="1">
    <citation type="journal article" date="2017" name="Environ. Microbiol.">
        <title>Decay of the glycolytic pathway and adaptation to intranuclear parasitism within Enterocytozoonidae microsporidia.</title>
        <authorList>
            <person name="Wiredu Boakye D."/>
            <person name="Jaroenlak P."/>
            <person name="Prachumwat A."/>
            <person name="Williams T.A."/>
            <person name="Bateman K.S."/>
            <person name="Itsathitphaisarn O."/>
            <person name="Sritunyalucksana K."/>
            <person name="Paszkiewicz K.H."/>
            <person name="Moore K.A."/>
            <person name="Stentiford G.D."/>
            <person name="Williams B.A."/>
        </authorList>
    </citation>
    <scope>NUCLEOTIDE SEQUENCE [LARGE SCALE GENOMIC DNA]</scope>
    <source>
        <strain evidence="1 2">GB1</strain>
    </source>
</reference>
<evidence type="ECO:0000313" key="2">
    <source>
        <dbReference type="Proteomes" id="UP000192639"/>
    </source>
</evidence>
<proteinExistence type="predicted"/>
<dbReference type="GO" id="GO:0003677">
    <property type="term" value="F:DNA binding"/>
    <property type="evidence" value="ECO:0007669"/>
    <property type="project" value="TreeGrafter"/>
</dbReference>
<gene>
    <name evidence="1" type="primary">PAC2</name>
    <name evidence="1" type="ORF">ECANGB1_1565</name>
</gene>